<name>A0A9P5LRA1_9HELO</name>
<proteinExistence type="predicted"/>
<dbReference type="SMART" id="SM00950">
    <property type="entry name" value="Piwi"/>
    <property type="match status" value="1"/>
</dbReference>
<sequence>MAQRSYHENTFDRNARCINVGSKAEPTWFPADHLKIVEWQIVKKNLPEPYVAAMIDATKRPHQSKDAIKETGLAELGFLEKSPFYKTFGIIPDTNFVEIKAGALAAPILLLSGADWVPALDGAWEMKFKQYRKPGIENTTLYFLSLRRDEFLEQHEMEEATHTLARSLEQFGLDQVKERVFCQAIVPEEKVDSAVHRQTCPETFEKALGSVFRSTRKVPLIMVVLPERNGKLYPEIKRWGDCVKGIPTVCVVERNLSGGGDRARCGNISLKFNLKLGGINQEVSNGYGTKSKTMIVGADVTHPGNEEGCPSIAAMVAIDDDSRFQYLGSARIQEGKQECISDLRGMMKERLLAWAKRVPKDEWALGGVYSQILPNHIIFYRDGVSESQFGMVQHHEKQQIFDGCSDAYTELKLDKSIQTNAFPRVAKREKWKPKLTLIVAIKRNHARFYPLVLEPGDPNLGAGTIIDSVVVTPNHFSFYLQSHCSPLGTAKSTQYVVIYDDQNYKTEPKEIMNITNKLCYTGAHASKALSVCTPARYADMLCDRVRCYLKPVLEGYRDKSSTDDVDGTQRTAVYEENKLVWKPNTSDILPDGWKHPWHPSIGNVMFYL</sequence>
<reference evidence="2 3" key="1">
    <citation type="journal article" date="2020" name="Genome Biol. Evol.">
        <title>Comparative genomics of Sclerotiniaceae.</title>
        <authorList>
            <person name="Valero Jimenez C.A."/>
            <person name="Steentjes M."/>
            <person name="Scholten O.E."/>
            <person name="Van Kan J.A.L."/>
        </authorList>
    </citation>
    <scope>NUCLEOTIDE SEQUENCE [LARGE SCALE GENOMIC DNA]</scope>
    <source>
        <strain evidence="2 3">MUCL 94</strain>
    </source>
</reference>
<feature type="domain" description="Piwi" evidence="1">
    <location>
        <begin position="220"/>
        <end position="550"/>
    </location>
</feature>
<dbReference type="RefSeq" id="XP_038727340.1">
    <property type="nucleotide sequence ID" value="XM_038881762.1"/>
</dbReference>
<evidence type="ECO:0000313" key="2">
    <source>
        <dbReference type="EMBL" id="KAF7921458.1"/>
    </source>
</evidence>
<dbReference type="SUPFAM" id="SSF101690">
    <property type="entry name" value="PAZ domain"/>
    <property type="match status" value="1"/>
</dbReference>
<keyword evidence="3" id="KW-1185">Reference proteome</keyword>
<dbReference type="Gene3D" id="3.30.420.10">
    <property type="entry name" value="Ribonuclease H-like superfamily/Ribonuclease H"/>
    <property type="match status" value="1"/>
</dbReference>
<dbReference type="InterPro" id="IPR012337">
    <property type="entry name" value="RNaseH-like_sf"/>
</dbReference>
<dbReference type="GO" id="GO:0003676">
    <property type="term" value="F:nucleic acid binding"/>
    <property type="evidence" value="ECO:0007669"/>
    <property type="project" value="InterPro"/>
</dbReference>
<dbReference type="Gene3D" id="3.40.50.2300">
    <property type="match status" value="1"/>
</dbReference>
<dbReference type="EMBL" id="RCSW01000035">
    <property type="protein sequence ID" value="KAF7921458.1"/>
    <property type="molecule type" value="Genomic_DNA"/>
</dbReference>
<accession>A0A9P5LRA1</accession>
<dbReference type="Proteomes" id="UP000710849">
    <property type="component" value="Unassembled WGS sequence"/>
</dbReference>
<dbReference type="InterPro" id="IPR003165">
    <property type="entry name" value="Piwi"/>
</dbReference>
<dbReference type="InterPro" id="IPR036085">
    <property type="entry name" value="PAZ_dom_sf"/>
</dbReference>
<protein>
    <recommendedName>
        <fullName evidence="1">Piwi domain-containing protein</fullName>
    </recommendedName>
</protein>
<dbReference type="PROSITE" id="PS50822">
    <property type="entry name" value="PIWI"/>
    <property type="match status" value="1"/>
</dbReference>
<evidence type="ECO:0000259" key="1">
    <source>
        <dbReference type="PROSITE" id="PS50822"/>
    </source>
</evidence>
<organism evidence="2 3">
    <name type="scientific">Botrytis byssoidea</name>
    <dbReference type="NCBI Taxonomy" id="139641"/>
    <lineage>
        <taxon>Eukaryota</taxon>
        <taxon>Fungi</taxon>
        <taxon>Dikarya</taxon>
        <taxon>Ascomycota</taxon>
        <taxon>Pezizomycotina</taxon>
        <taxon>Leotiomycetes</taxon>
        <taxon>Helotiales</taxon>
        <taxon>Sclerotiniaceae</taxon>
        <taxon>Botrytis</taxon>
    </lineage>
</organism>
<dbReference type="GeneID" id="62154835"/>
<dbReference type="PANTHER" id="PTHR22891">
    <property type="entry name" value="EUKARYOTIC TRANSLATION INITIATION FACTOR 2C"/>
    <property type="match status" value="1"/>
</dbReference>
<comment type="caution">
    <text evidence="2">The sequence shown here is derived from an EMBL/GenBank/DDBJ whole genome shotgun (WGS) entry which is preliminary data.</text>
</comment>
<evidence type="ECO:0000313" key="3">
    <source>
        <dbReference type="Proteomes" id="UP000710849"/>
    </source>
</evidence>
<dbReference type="SUPFAM" id="SSF53098">
    <property type="entry name" value="Ribonuclease H-like"/>
    <property type="match status" value="1"/>
</dbReference>
<gene>
    <name evidence="2" type="ORF">EAE97_011247</name>
</gene>
<dbReference type="InterPro" id="IPR036397">
    <property type="entry name" value="RNaseH_sf"/>
</dbReference>
<dbReference type="Pfam" id="PF02171">
    <property type="entry name" value="Piwi"/>
    <property type="match status" value="1"/>
</dbReference>
<dbReference type="AlphaFoldDB" id="A0A9P5LRA1"/>